<comment type="caution">
    <text evidence="3">The sequence shown here is derived from an EMBL/GenBank/DDBJ whole genome shotgun (WGS) entry which is preliminary data.</text>
</comment>
<accession>A0ABN9QMN1</accession>
<feature type="region of interest" description="Disordered" evidence="1">
    <location>
        <begin position="427"/>
        <end position="461"/>
    </location>
</feature>
<feature type="domain" description="Metallo-beta-lactamase" evidence="2">
    <location>
        <begin position="25"/>
        <end position="233"/>
    </location>
</feature>
<evidence type="ECO:0000256" key="1">
    <source>
        <dbReference type="SAM" id="MobiDB-lite"/>
    </source>
</evidence>
<reference evidence="3" key="1">
    <citation type="submission" date="2023-10" db="EMBL/GenBank/DDBJ databases">
        <authorList>
            <person name="Chen Y."/>
            <person name="Shah S."/>
            <person name="Dougan E. K."/>
            <person name="Thang M."/>
            <person name="Chan C."/>
        </authorList>
    </citation>
    <scope>NUCLEOTIDE SEQUENCE [LARGE SCALE GENOMIC DNA]</scope>
</reference>
<keyword evidence="4" id="KW-1185">Reference proteome</keyword>
<evidence type="ECO:0000313" key="3">
    <source>
        <dbReference type="EMBL" id="CAK0806246.1"/>
    </source>
</evidence>
<dbReference type="SUPFAM" id="SSF56281">
    <property type="entry name" value="Metallo-hydrolase/oxidoreductase"/>
    <property type="match status" value="1"/>
</dbReference>
<dbReference type="Proteomes" id="UP001189429">
    <property type="component" value="Unassembled WGS sequence"/>
</dbReference>
<evidence type="ECO:0000259" key="2">
    <source>
        <dbReference type="SMART" id="SM00849"/>
    </source>
</evidence>
<protein>
    <recommendedName>
        <fullName evidence="2">Metallo-beta-lactamase domain-containing protein</fullName>
    </recommendedName>
</protein>
<dbReference type="InterPro" id="IPR001279">
    <property type="entry name" value="Metallo-B-lactamas"/>
</dbReference>
<dbReference type="InterPro" id="IPR036866">
    <property type="entry name" value="RibonucZ/Hydroxyglut_hydro"/>
</dbReference>
<gene>
    <name evidence="3" type="ORF">PCOR1329_LOCUS12549</name>
</gene>
<feature type="non-terminal residue" evidence="3">
    <location>
        <position position="461"/>
    </location>
</feature>
<organism evidence="3 4">
    <name type="scientific">Prorocentrum cordatum</name>
    <dbReference type="NCBI Taxonomy" id="2364126"/>
    <lineage>
        <taxon>Eukaryota</taxon>
        <taxon>Sar</taxon>
        <taxon>Alveolata</taxon>
        <taxon>Dinophyceae</taxon>
        <taxon>Prorocentrales</taxon>
        <taxon>Prorocentraceae</taxon>
        <taxon>Prorocentrum</taxon>
    </lineage>
</organism>
<feature type="region of interest" description="Disordered" evidence="1">
    <location>
        <begin position="331"/>
        <end position="369"/>
    </location>
</feature>
<name>A0ABN9QMN1_9DINO</name>
<proteinExistence type="predicted"/>
<sequence length="461" mass="47788">AVPCMTDNFCYVLVDASGPGLSGGPLSACAVDPADAAAVVEALAHLSQTFYAEHGGLRLEAVLCTHKHWDHAGGNADLVHAAEAAKRAEVAALAAAAAPPAGAGSSDGVAVLTFAHPLHVFSGEHEYVPACSRPMRHGECFWVGGLNFEVVASPGHTCGSIMFRLANSAASAADLGAGRPHEADGSREALFTGDTLFSGGCGAQFEGSSLDTEHCFATILAACGPGTLLFPGHEYTCRLLGQRVLDAAETWAPREPPGQFLNLCGAFYAAAHRQTLRDRVPTVPCTLASERLVNPNFDRSLRRHADVLLALLEAQAGPAAEAAGGAASSAPLLARSGPGPPAVAAEEPPGALQPGRGAGEGSSSSFLTRGGSCDDLPPFAFYYRADIELLRRQLAGGEISGPAAAARLAECERRVFGAALLTGEGDLFSDEGLLPQEEDPETRWARDPLAPPGHRRDTHRQ</sequence>
<dbReference type="Pfam" id="PF00753">
    <property type="entry name" value="Lactamase_B"/>
    <property type="match status" value="1"/>
</dbReference>
<dbReference type="SMART" id="SM00849">
    <property type="entry name" value="Lactamase_B"/>
    <property type="match status" value="1"/>
</dbReference>
<dbReference type="PANTHER" id="PTHR11935:SF94">
    <property type="entry name" value="TENZING NORGAY, ISOFORM C"/>
    <property type="match status" value="1"/>
</dbReference>
<feature type="non-terminal residue" evidence="3">
    <location>
        <position position="1"/>
    </location>
</feature>
<dbReference type="PANTHER" id="PTHR11935">
    <property type="entry name" value="BETA LACTAMASE DOMAIN"/>
    <property type="match status" value="1"/>
</dbReference>
<dbReference type="Gene3D" id="3.60.15.10">
    <property type="entry name" value="Ribonuclease Z/Hydroxyacylglutathione hydrolase-like"/>
    <property type="match status" value="1"/>
</dbReference>
<dbReference type="EMBL" id="CAUYUJ010003671">
    <property type="protein sequence ID" value="CAK0806246.1"/>
    <property type="molecule type" value="Genomic_DNA"/>
</dbReference>
<evidence type="ECO:0000313" key="4">
    <source>
        <dbReference type="Proteomes" id="UP001189429"/>
    </source>
</evidence>